<feature type="compositionally biased region" description="Polar residues" evidence="1">
    <location>
        <begin position="1"/>
        <end position="14"/>
    </location>
</feature>
<feature type="compositionally biased region" description="Low complexity" evidence="1">
    <location>
        <begin position="209"/>
        <end position="220"/>
    </location>
</feature>
<evidence type="ECO:0000256" key="1">
    <source>
        <dbReference type="SAM" id="MobiDB-lite"/>
    </source>
</evidence>
<feature type="compositionally biased region" description="Low complexity" evidence="1">
    <location>
        <begin position="168"/>
        <end position="187"/>
    </location>
</feature>
<dbReference type="AlphaFoldDB" id="A0A2X0MUL9"/>
<feature type="region of interest" description="Disordered" evidence="1">
    <location>
        <begin position="525"/>
        <end position="546"/>
    </location>
</feature>
<feature type="region of interest" description="Disordered" evidence="1">
    <location>
        <begin position="317"/>
        <end position="350"/>
    </location>
</feature>
<feature type="region of interest" description="Disordered" evidence="1">
    <location>
        <begin position="1"/>
        <end position="117"/>
    </location>
</feature>
<dbReference type="EMBL" id="FQNC01000045">
    <property type="protein sequence ID" value="SGY61772.1"/>
    <property type="molecule type" value="Genomic_DNA"/>
</dbReference>
<dbReference type="Proteomes" id="UP000249464">
    <property type="component" value="Unassembled WGS sequence"/>
</dbReference>
<protein>
    <submittedName>
        <fullName evidence="2">BQ5605_C007g04599 protein</fullName>
    </submittedName>
</protein>
<gene>
    <name evidence="2" type="primary">BQ5605_C007g04599</name>
    <name evidence="2" type="ORF">BQ5605_C007G04599</name>
</gene>
<feature type="compositionally biased region" description="Polar residues" evidence="1">
    <location>
        <begin position="623"/>
        <end position="636"/>
    </location>
</feature>
<keyword evidence="3" id="KW-1185">Reference proteome</keyword>
<sequence>MLNGSKVQSSSQRDPSAKRSGIPALPSYGRSTPSGGGKFASPLRYQSPVPTKIPHRNPRLDMPLPAVPQPLLPPQPTGTSQPSAPSISAPALPRIKTRMSEPPPTTLKTLLPRSNSSSKSDIASVLLAFPTPPSAAAHSAHTPTKRVAPLSLPPHLAMGATPSHSQVPRPKSSLSSLKRSSTTPTSRIGEKKNVHPINTASQRVSLTVSSPTSKRGSTSSLVDVRPVSAQFSPTNPPRSPLPAVPKELPALPQLVLTSSKRPLSKITRPSTAPTLSSITREKIPSRSCSFTLPPSIEPPTPKLLSSLREDEVEDLFDTPVHGRQTSSRSRVSSVDSQASPSNASVRGRLVRPCASSPNLARKCIVAKEERVKQLEPQTPLGDVSDVASHSSGESSEIDIDASLDASAWRAGVMAKELMAIDSEDDETQAECVRELTRRLSMARQNQSVRGTSPQQRRLAHTVRAYIDLRSTLSRSMLAQPYKIIRKPRSQHSDSDSDGYTLSEEEENFDLSLDYGSSLSPSHKIFSSRSLRSRSSTSSSYGEQSTSCSPAATLFLQRQSSREKLWQTALGSDSTLGLGANGLPSSGAYSKERVHNLPLGLSDQELAGAPEQDFWSPSERCNRSLGSSTSTRIDTQDQIGNNTCTSIQDYRHQVQRHASVGMQDLQSGSTDLRPLRTYSSTSSLKPLATVARLQQVEGSCGGKRLSNLTRSESYKSNAMPRLHTQTLAVNPSAPSPEWMGTFRSGSITPKTPLSPIPCGLPSAPSGPFAPTRRLSLKPLKTSQSSSVLCGSVYEVATALSSTNLKRSSSTSYSSRPLGAIVASGMTTGTASHGRRMSRSIPYVSTQVGTTPLILPGLAEAAPSF</sequence>
<proteinExistence type="predicted"/>
<name>A0A2X0MUL9_9BASI</name>
<accession>A0A2X0MUL9</accession>
<feature type="compositionally biased region" description="Low complexity" evidence="1">
    <location>
        <begin position="77"/>
        <end position="91"/>
    </location>
</feature>
<feature type="compositionally biased region" description="Polar residues" evidence="1">
    <location>
        <begin position="263"/>
        <end position="278"/>
    </location>
</feature>
<evidence type="ECO:0000313" key="3">
    <source>
        <dbReference type="Proteomes" id="UP000249464"/>
    </source>
</evidence>
<feature type="region of interest" description="Disordered" evidence="1">
    <location>
        <begin position="375"/>
        <end position="398"/>
    </location>
</feature>
<feature type="region of interest" description="Disordered" evidence="1">
    <location>
        <begin position="263"/>
        <end position="302"/>
    </location>
</feature>
<evidence type="ECO:0000313" key="2">
    <source>
        <dbReference type="EMBL" id="SGY61772.1"/>
    </source>
</evidence>
<feature type="compositionally biased region" description="Polar residues" evidence="1">
    <location>
        <begin position="196"/>
        <end position="208"/>
    </location>
</feature>
<feature type="region of interest" description="Disordered" evidence="1">
    <location>
        <begin position="133"/>
        <end position="223"/>
    </location>
</feature>
<feature type="compositionally biased region" description="Low complexity" evidence="1">
    <location>
        <begin position="526"/>
        <end position="546"/>
    </location>
</feature>
<reference evidence="2 3" key="1">
    <citation type="submission" date="2016-11" db="EMBL/GenBank/DDBJ databases">
        <authorList>
            <person name="Jaros S."/>
            <person name="Januszkiewicz K."/>
            <person name="Wedrychowicz H."/>
        </authorList>
    </citation>
    <scope>NUCLEOTIDE SEQUENCE [LARGE SCALE GENOMIC DNA]</scope>
</reference>
<feature type="compositionally biased region" description="Low complexity" evidence="1">
    <location>
        <begin position="326"/>
        <end position="344"/>
    </location>
</feature>
<feature type="region of interest" description="Disordered" evidence="1">
    <location>
        <begin position="611"/>
        <end position="636"/>
    </location>
</feature>
<feature type="compositionally biased region" description="Pro residues" evidence="1">
    <location>
        <begin position="65"/>
        <end position="76"/>
    </location>
</feature>
<organism evidence="2 3">
    <name type="scientific">Microbotryum silenes-dioicae</name>
    <dbReference type="NCBI Taxonomy" id="796604"/>
    <lineage>
        <taxon>Eukaryota</taxon>
        <taxon>Fungi</taxon>
        <taxon>Dikarya</taxon>
        <taxon>Basidiomycota</taxon>
        <taxon>Pucciniomycotina</taxon>
        <taxon>Microbotryomycetes</taxon>
        <taxon>Microbotryales</taxon>
        <taxon>Microbotryaceae</taxon>
        <taxon>Microbotryum</taxon>
    </lineage>
</organism>
<dbReference type="STRING" id="796604.A0A2X0MUL9"/>